<dbReference type="GO" id="GO:0005975">
    <property type="term" value="P:carbohydrate metabolic process"/>
    <property type="evidence" value="ECO:0007669"/>
    <property type="project" value="InterPro"/>
</dbReference>
<dbReference type="Proteomes" id="UP000682111">
    <property type="component" value="Unassembled WGS sequence"/>
</dbReference>
<accession>A0A919WG59</accession>
<sequence length="268" mass="30338">MATSLLLVSCSHENSNDSLAKTDKQLVDEDQNELIEKENGKQLLNEEGLETNGAETDEPLYKIDDRTWAVVPIEEANEKVVLLTIDDAPDKHALEMAYTLKKLGVKAIFFVNGHFIDTHEKATILKEIHDLGFTIGNHTYSHQNLTNLDQEKQLQEIIAVNDLVEETTGERPKFFRAPYGANTDESKKIAVEEKMVVMNWTYGYDWEKGFQEKDALTEIMINSPYLNSGANLLMHDRKWTSAALEGIVKGLQEKGYEIVDPDLIEVPE</sequence>
<dbReference type="PROSITE" id="PS51677">
    <property type="entry name" value="NODB"/>
    <property type="match status" value="1"/>
</dbReference>
<keyword evidence="3" id="KW-1185">Reference proteome</keyword>
<name>A0A919WG59_9BACI</name>
<dbReference type="Gene3D" id="3.20.20.370">
    <property type="entry name" value="Glycoside hydrolase/deacetylase"/>
    <property type="match status" value="1"/>
</dbReference>
<evidence type="ECO:0000313" key="2">
    <source>
        <dbReference type="EMBL" id="GIN61365.1"/>
    </source>
</evidence>
<dbReference type="InterPro" id="IPR002509">
    <property type="entry name" value="NODB_dom"/>
</dbReference>
<organism evidence="2 3">
    <name type="scientific">Robertmurraya siralis</name>
    <dbReference type="NCBI Taxonomy" id="77777"/>
    <lineage>
        <taxon>Bacteria</taxon>
        <taxon>Bacillati</taxon>
        <taxon>Bacillota</taxon>
        <taxon>Bacilli</taxon>
        <taxon>Bacillales</taxon>
        <taxon>Bacillaceae</taxon>
        <taxon>Robertmurraya</taxon>
    </lineage>
</organism>
<dbReference type="CDD" id="cd10917">
    <property type="entry name" value="CE4_NodB_like_6s_7s"/>
    <property type="match status" value="1"/>
</dbReference>
<proteinExistence type="predicted"/>
<reference evidence="2" key="1">
    <citation type="submission" date="2021-03" db="EMBL/GenBank/DDBJ databases">
        <title>Antimicrobial resistance genes in bacteria isolated from Japanese honey, and their potential for conferring macrolide and lincosamide resistance in the American foulbrood pathogen Paenibacillus larvae.</title>
        <authorList>
            <person name="Okamoto M."/>
            <person name="Kumagai M."/>
            <person name="Kanamori H."/>
            <person name="Takamatsu D."/>
        </authorList>
    </citation>
    <scope>NUCLEOTIDE SEQUENCE</scope>
    <source>
        <strain evidence="2">J27TS8</strain>
    </source>
</reference>
<evidence type="ECO:0000259" key="1">
    <source>
        <dbReference type="PROSITE" id="PS51677"/>
    </source>
</evidence>
<gene>
    <name evidence="2" type="ORF">J27TS8_13580</name>
</gene>
<dbReference type="PANTHER" id="PTHR10587:SF80">
    <property type="entry name" value="CHITOOLIGOSACCHARIDE DEACETYLASE"/>
    <property type="match status" value="1"/>
</dbReference>
<feature type="domain" description="NodB homology" evidence="1">
    <location>
        <begin position="79"/>
        <end position="259"/>
    </location>
</feature>
<dbReference type="PANTHER" id="PTHR10587">
    <property type="entry name" value="GLYCOSYL TRANSFERASE-RELATED"/>
    <property type="match status" value="1"/>
</dbReference>
<dbReference type="GO" id="GO:0016020">
    <property type="term" value="C:membrane"/>
    <property type="evidence" value="ECO:0007669"/>
    <property type="project" value="TreeGrafter"/>
</dbReference>
<comment type="caution">
    <text evidence="2">The sequence shown here is derived from an EMBL/GenBank/DDBJ whole genome shotgun (WGS) entry which is preliminary data.</text>
</comment>
<dbReference type="InterPro" id="IPR050248">
    <property type="entry name" value="Polysacc_deacetylase_ArnD"/>
</dbReference>
<evidence type="ECO:0000313" key="3">
    <source>
        <dbReference type="Proteomes" id="UP000682111"/>
    </source>
</evidence>
<dbReference type="InterPro" id="IPR011330">
    <property type="entry name" value="Glyco_hydro/deAcase_b/a-brl"/>
</dbReference>
<dbReference type="Pfam" id="PF01522">
    <property type="entry name" value="Polysacc_deac_1"/>
    <property type="match status" value="1"/>
</dbReference>
<dbReference type="SUPFAM" id="SSF88713">
    <property type="entry name" value="Glycoside hydrolase/deacetylase"/>
    <property type="match status" value="1"/>
</dbReference>
<protein>
    <recommendedName>
        <fullName evidence="1">NodB homology domain-containing protein</fullName>
    </recommendedName>
</protein>
<dbReference type="GO" id="GO:0016810">
    <property type="term" value="F:hydrolase activity, acting on carbon-nitrogen (but not peptide) bonds"/>
    <property type="evidence" value="ECO:0007669"/>
    <property type="project" value="InterPro"/>
</dbReference>
<dbReference type="EMBL" id="BORC01000002">
    <property type="protein sequence ID" value="GIN61365.1"/>
    <property type="molecule type" value="Genomic_DNA"/>
</dbReference>
<dbReference type="AlphaFoldDB" id="A0A919WG59"/>